<name>A0AAX1N7T2_9BACT</name>
<evidence type="ECO:0000256" key="1">
    <source>
        <dbReference type="SAM" id="Phobius"/>
    </source>
</evidence>
<dbReference type="GO" id="GO:0006974">
    <property type="term" value="P:DNA damage response"/>
    <property type="evidence" value="ECO:0007669"/>
    <property type="project" value="TreeGrafter"/>
</dbReference>
<dbReference type="Pfam" id="PF05360">
    <property type="entry name" value="YiaAB"/>
    <property type="match status" value="2"/>
</dbReference>
<dbReference type="EMBL" id="CP076132">
    <property type="protein sequence ID" value="QWG02077.1"/>
    <property type="molecule type" value="Genomic_DNA"/>
</dbReference>
<protein>
    <submittedName>
        <fullName evidence="3">YiaA/YiaB family protein</fullName>
    </submittedName>
</protein>
<keyword evidence="1" id="KW-0812">Transmembrane</keyword>
<dbReference type="PANTHER" id="PTHR37290">
    <property type="entry name" value="INNER MEMBRANE PROTEIN YIAA-RELATED"/>
    <property type="match status" value="1"/>
</dbReference>
<keyword evidence="1" id="KW-1133">Transmembrane helix</keyword>
<dbReference type="AlphaFoldDB" id="A0AAX1N7T2"/>
<dbReference type="RefSeq" id="WP_169665820.1">
    <property type="nucleotide sequence ID" value="NZ_CP076132.1"/>
</dbReference>
<gene>
    <name evidence="3" type="ORF">KMW28_00380</name>
</gene>
<dbReference type="InterPro" id="IPR038972">
    <property type="entry name" value="YiaA-like"/>
</dbReference>
<keyword evidence="1" id="KW-0472">Membrane</keyword>
<evidence type="ECO:0000313" key="4">
    <source>
        <dbReference type="Proteomes" id="UP000678679"/>
    </source>
</evidence>
<accession>A0AAX1N7T2</accession>
<feature type="transmembrane region" description="Helical" evidence="1">
    <location>
        <begin position="39"/>
        <end position="59"/>
    </location>
</feature>
<feature type="domain" description="YiaAB two helix" evidence="2">
    <location>
        <begin position="72"/>
        <end position="124"/>
    </location>
</feature>
<feature type="transmembrane region" description="Helical" evidence="1">
    <location>
        <begin position="102"/>
        <end position="118"/>
    </location>
</feature>
<dbReference type="GO" id="GO:0005886">
    <property type="term" value="C:plasma membrane"/>
    <property type="evidence" value="ECO:0007669"/>
    <property type="project" value="TreeGrafter"/>
</dbReference>
<sequence>MSAKPSNAYIASSWIAFAVGLGGYLIGLFRAEMLLNEKGYYLTVILFALFSAISVQKSVRDKEEFIQVSNLYYGLSWFSLIASIALLTIGLFNADILPSEKGFYAFGFLLSIFGAITIQKNTRDTISYQNSN</sequence>
<dbReference type="PANTHER" id="PTHR37290:SF1">
    <property type="entry name" value="INNER MEMBRANE PROTEIN YIAA"/>
    <property type="match status" value="1"/>
</dbReference>
<evidence type="ECO:0000259" key="2">
    <source>
        <dbReference type="Pfam" id="PF05360"/>
    </source>
</evidence>
<feature type="transmembrane region" description="Helical" evidence="1">
    <location>
        <begin position="7"/>
        <end position="27"/>
    </location>
</feature>
<dbReference type="NCBIfam" id="NF008482">
    <property type="entry name" value="PRK11383.1"/>
    <property type="match status" value="1"/>
</dbReference>
<proteinExistence type="predicted"/>
<dbReference type="KEGG" id="fya:KMW28_00380"/>
<reference evidence="3 4" key="1">
    <citation type="submission" date="2021-05" db="EMBL/GenBank/DDBJ databases">
        <title>Comparative genomic studies on the polysaccharide-degrading batcterial strains of the Flammeovirga genus.</title>
        <authorList>
            <person name="Zewei F."/>
            <person name="Zheng Z."/>
            <person name="Yu L."/>
            <person name="Ruyue G."/>
            <person name="Yanhong M."/>
            <person name="Yuanyuan C."/>
            <person name="Jingyan G."/>
            <person name="Wenjun H."/>
        </authorList>
    </citation>
    <scope>NUCLEOTIDE SEQUENCE [LARGE SCALE GENOMIC DNA]</scope>
    <source>
        <strain evidence="3 4">NBRC:100898</strain>
    </source>
</reference>
<dbReference type="Proteomes" id="UP000678679">
    <property type="component" value="Chromosome 1"/>
</dbReference>
<dbReference type="InterPro" id="IPR008024">
    <property type="entry name" value="YiaAB"/>
</dbReference>
<keyword evidence="4" id="KW-1185">Reference proteome</keyword>
<feature type="domain" description="YiaAB two helix" evidence="2">
    <location>
        <begin position="9"/>
        <end position="61"/>
    </location>
</feature>
<feature type="transmembrane region" description="Helical" evidence="1">
    <location>
        <begin position="71"/>
        <end position="90"/>
    </location>
</feature>
<organism evidence="3 4">
    <name type="scientific">Flammeovirga yaeyamensis</name>
    <dbReference type="NCBI Taxonomy" id="367791"/>
    <lineage>
        <taxon>Bacteria</taxon>
        <taxon>Pseudomonadati</taxon>
        <taxon>Bacteroidota</taxon>
        <taxon>Cytophagia</taxon>
        <taxon>Cytophagales</taxon>
        <taxon>Flammeovirgaceae</taxon>
        <taxon>Flammeovirga</taxon>
    </lineage>
</organism>
<evidence type="ECO:0000313" key="3">
    <source>
        <dbReference type="EMBL" id="QWG02077.1"/>
    </source>
</evidence>